<dbReference type="OrthoDB" id="9764363at2"/>
<dbReference type="InterPro" id="IPR029056">
    <property type="entry name" value="Ribokinase-like"/>
</dbReference>
<dbReference type="InterPro" id="IPR011611">
    <property type="entry name" value="PfkB_dom"/>
</dbReference>
<protein>
    <recommendedName>
        <fullName evidence="2">Carbohydrate kinase PfkB domain-containing protein</fullName>
    </recommendedName>
</protein>
<dbReference type="Pfam" id="PF00294">
    <property type="entry name" value="PfkB"/>
    <property type="match status" value="1"/>
</dbReference>
<gene>
    <name evidence="3" type="ORF">FNH09_09925</name>
</gene>
<evidence type="ECO:0000256" key="1">
    <source>
        <dbReference type="SAM" id="MobiDB-lite"/>
    </source>
</evidence>
<dbReference type="AlphaFoldDB" id="A0A5N8V9K9"/>
<dbReference type="Gene3D" id="3.40.1190.20">
    <property type="match status" value="1"/>
</dbReference>
<proteinExistence type="predicted"/>
<dbReference type="SUPFAM" id="SSF53613">
    <property type="entry name" value="Ribokinase-like"/>
    <property type="match status" value="1"/>
</dbReference>
<name>A0A5N8V9K9_9ACTN</name>
<evidence type="ECO:0000259" key="2">
    <source>
        <dbReference type="Pfam" id="PF00294"/>
    </source>
</evidence>
<evidence type="ECO:0000313" key="4">
    <source>
        <dbReference type="Proteomes" id="UP000325849"/>
    </source>
</evidence>
<feature type="domain" description="Carbohydrate kinase PfkB" evidence="2">
    <location>
        <begin position="16"/>
        <end position="91"/>
    </location>
</feature>
<feature type="region of interest" description="Disordered" evidence="1">
    <location>
        <begin position="68"/>
        <end position="106"/>
    </location>
</feature>
<dbReference type="EMBL" id="VJZD01000028">
    <property type="protein sequence ID" value="MPY31586.1"/>
    <property type="molecule type" value="Genomic_DNA"/>
</dbReference>
<dbReference type="RefSeq" id="WP_152886381.1">
    <property type="nucleotide sequence ID" value="NZ_VJZD01000028.1"/>
</dbReference>
<reference evidence="3 4" key="1">
    <citation type="submission" date="2019-07" db="EMBL/GenBank/DDBJ databases">
        <title>New species of Amycolatopsis and Streptomyces.</title>
        <authorList>
            <person name="Duangmal K."/>
            <person name="Teo W.F.A."/>
            <person name="Lipun K."/>
        </authorList>
    </citation>
    <scope>NUCLEOTIDE SEQUENCE [LARGE SCALE GENOMIC DNA]</scope>
    <source>
        <strain evidence="3 4">NBRC 109810</strain>
    </source>
</reference>
<organism evidence="3 4">
    <name type="scientific">Streptomyces adustus</name>
    <dbReference type="NCBI Taxonomy" id="1609272"/>
    <lineage>
        <taxon>Bacteria</taxon>
        <taxon>Bacillati</taxon>
        <taxon>Actinomycetota</taxon>
        <taxon>Actinomycetes</taxon>
        <taxon>Kitasatosporales</taxon>
        <taxon>Streptomycetaceae</taxon>
        <taxon>Streptomyces</taxon>
    </lineage>
</organism>
<evidence type="ECO:0000313" key="3">
    <source>
        <dbReference type="EMBL" id="MPY31586.1"/>
    </source>
</evidence>
<comment type="caution">
    <text evidence="3">The sequence shown here is derived from an EMBL/GenBank/DDBJ whole genome shotgun (WGS) entry which is preliminary data.</text>
</comment>
<sequence length="106" mass="11548">MADNIAPGLSRLDSARVRHLVEGAHFRFTDGYEAALLPEHTGWTREQLLDRTGTRVITRGSAGADIARKGESWQHVEAVPTDPVADPTGVGRWSAHRPTRSPPPTS</sequence>
<accession>A0A5N8V9K9</accession>
<dbReference type="Proteomes" id="UP000325849">
    <property type="component" value="Unassembled WGS sequence"/>
</dbReference>
<keyword evidence="4" id="KW-1185">Reference proteome</keyword>